<dbReference type="GO" id="GO:0005415">
    <property type="term" value="F:nucleoside:sodium symporter activity"/>
    <property type="evidence" value="ECO:0007669"/>
    <property type="project" value="TreeGrafter"/>
</dbReference>
<sequence length="213" mass="23449">MNRITVDNDKTLADDDDLMLSDDFAKLIKNKKLLLLDIPEVTAGLSPTEIEIQDYSCSDTANCIAEISSAETLSSCENFYTLTNLDIVPHIDCKIYISNNLSEYEKELDAQCAVTGNHEMEINIVVEDERSQETKENNGDTNFRERTKVIATYAICGFSNPASIGIMISGLGILIPNKRDVITRVVFRACFGGALVCFMTACIAGTVMPDDVI</sequence>
<keyword evidence="1" id="KW-0472">Membrane</keyword>
<dbReference type="EMBL" id="OV651813">
    <property type="protein sequence ID" value="CAH1099475.1"/>
    <property type="molecule type" value="Genomic_DNA"/>
</dbReference>
<organism evidence="3 4">
    <name type="scientific">Psylliodes chrysocephalus</name>
    <dbReference type="NCBI Taxonomy" id="3402493"/>
    <lineage>
        <taxon>Eukaryota</taxon>
        <taxon>Metazoa</taxon>
        <taxon>Ecdysozoa</taxon>
        <taxon>Arthropoda</taxon>
        <taxon>Hexapoda</taxon>
        <taxon>Insecta</taxon>
        <taxon>Pterygota</taxon>
        <taxon>Neoptera</taxon>
        <taxon>Endopterygota</taxon>
        <taxon>Coleoptera</taxon>
        <taxon>Polyphaga</taxon>
        <taxon>Cucujiformia</taxon>
        <taxon>Chrysomeloidea</taxon>
        <taxon>Chrysomelidae</taxon>
        <taxon>Galerucinae</taxon>
        <taxon>Alticini</taxon>
        <taxon>Psylliodes</taxon>
    </lineage>
</organism>
<proteinExistence type="predicted"/>
<evidence type="ECO:0000313" key="4">
    <source>
        <dbReference type="Proteomes" id="UP001153636"/>
    </source>
</evidence>
<keyword evidence="1" id="KW-1133">Transmembrane helix</keyword>
<protein>
    <recommendedName>
        <fullName evidence="2">Concentrative nucleoside transporter C-terminal domain-containing protein</fullName>
    </recommendedName>
</protein>
<dbReference type="Pfam" id="PF07662">
    <property type="entry name" value="Nucleos_tra2_C"/>
    <property type="match status" value="1"/>
</dbReference>
<feature type="transmembrane region" description="Helical" evidence="1">
    <location>
        <begin position="150"/>
        <end position="174"/>
    </location>
</feature>
<reference evidence="3" key="1">
    <citation type="submission" date="2022-01" db="EMBL/GenBank/DDBJ databases">
        <authorList>
            <person name="King R."/>
        </authorList>
    </citation>
    <scope>NUCLEOTIDE SEQUENCE</scope>
</reference>
<gene>
    <name evidence="3" type="ORF">PSYICH_LOCUS462</name>
</gene>
<dbReference type="InterPro" id="IPR008276">
    <property type="entry name" value="C_nuclsd_transpt"/>
</dbReference>
<evidence type="ECO:0000256" key="1">
    <source>
        <dbReference type="SAM" id="Phobius"/>
    </source>
</evidence>
<dbReference type="AlphaFoldDB" id="A0A9P0CGH6"/>
<dbReference type="PANTHER" id="PTHR10590">
    <property type="entry name" value="SODIUM/NUCLEOSIDE COTRANSPORTER"/>
    <property type="match status" value="1"/>
</dbReference>
<dbReference type="Proteomes" id="UP001153636">
    <property type="component" value="Chromosome 1"/>
</dbReference>
<feature type="domain" description="Concentrative nucleoside transporter C-terminal" evidence="2">
    <location>
        <begin position="140"/>
        <end position="205"/>
    </location>
</feature>
<accession>A0A9P0CGH6</accession>
<dbReference type="PANTHER" id="PTHR10590:SF4">
    <property type="entry name" value="SOLUTE CARRIER FAMILY 28 MEMBER 3"/>
    <property type="match status" value="1"/>
</dbReference>
<keyword evidence="4" id="KW-1185">Reference proteome</keyword>
<dbReference type="GO" id="GO:0005886">
    <property type="term" value="C:plasma membrane"/>
    <property type="evidence" value="ECO:0007669"/>
    <property type="project" value="TreeGrafter"/>
</dbReference>
<dbReference type="OrthoDB" id="6075923at2759"/>
<evidence type="ECO:0000259" key="2">
    <source>
        <dbReference type="Pfam" id="PF07662"/>
    </source>
</evidence>
<dbReference type="InterPro" id="IPR011657">
    <property type="entry name" value="CNT_C_dom"/>
</dbReference>
<keyword evidence="1" id="KW-0812">Transmembrane</keyword>
<feature type="transmembrane region" description="Helical" evidence="1">
    <location>
        <begin position="186"/>
        <end position="208"/>
    </location>
</feature>
<name>A0A9P0CGH6_9CUCU</name>
<evidence type="ECO:0000313" key="3">
    <source>
        <dbReference type="EMBL" id="CAH1099475.1"/>
    </source>
</evidence>